<dbReference type="EMBL" id="JACGCM010000786">
    <property type="protein sequence ID" value="KAF6166508.1"/>
    <property type="molecule type" value="Genomic_DNA"/>
</dbReference>
<protein>
    <submittedName>
        <fullName evidence="1">Uncharacterized protein</fullName>
    </submittedName>
</protein>
<sequence length="121" mass="13976">MRGFVDGQKNKGKCRSTTKNTNRGGGFQLLKWTGIQNNFFSKAWVHVSEDRIKSNNQQLDIFWDSVLDAFHDFCQQDGEQVERSVSSLKNHWLNMNRVCKVYGTCLKNVMQGPKMVCNKEI</sequence>
<comment type="caution">
    <text evidence="1">The sequence shown here is derived from an EMBL/GenBank/DDBJ whole genome shotgun (WGS) entry which is preliminary data.</text>
</comment>
<evidence type="ECO:0000313" key="1">
    <source>
        <dbReference type="EMBL" id="KAF6166508.1"/>
    </source>
</evidence>
<name>A0A7J7NHX8_9MAGN</name>
<dbReference type="Proteomes" id="UP000541444">
    <property type="component" value="Unassembled WGS sequence"/>
</dbReference>
<evidence type="ECO:0000313" key="2">
    <source>
        <dbReference type="Proteomes" id="UP000541444"/>
    </source>
</evidence>
<organism evidence="1 2">
    <name type="scientific">Kingdonia uniflora</name>
    <dbReference type="NCBI Taxonomy" id="39325"/>
    <lineage>
        <taxon>Eukaryota</taxon>
        <taxon>Viridiplantae</taxon>
        <taxon>Streptophyta</taxon>
        <taxon>Embryophyta</taxon>
        <taxon>Tracheophyta</taxon>
        <taxon>Spermatophyta</taxon>
        <taxon>Magnoliopsida</taxon>
        <taxon>Ranunculales</taxon>
        <taxon>Circaeasteraceae</taxon>
        <taxon>Kingdonia</taxon>
    </lineage>
</organism>
<dbReference type="PANTHER" id="PTHR45023">
    <property type="match status" value="1"/>
</dbReference>
<proteinExistence type="predicted"/>
<dbReference type="PANTHER" id="PTHR45023:SF4">
    <property type="entry name" value="GLYCINE-RICH PROTEIN-RELATED"/>
    <property type="match status" value="1"/>
</dbReference>
<keyword evidence="2" id="KW-1185">Reference proteome</keyword>
<reference evidence="1 2" key="1">
    <citation type="journal article" date="2020" name="IScience">
        <title>Genome Sequencing of the Endangered Kingdonia uniflora (Circaeasteraceae, Ranunculales) Reveals Potential Mechanisms of Evolutionary Specialization.</title>
        <authorList>
            <person name="Sun Y."/>
            <person name="Deng T."/>
            <person name="Zhang A."/>
            <person name="Moore M.J."/>
            <person name="Landis J.B."/>
            <person name="Lin N."/>
            <person name="Zhang H."/>
            <person name="Zhang X."/>
            <person name="Huang J."/>
            <person name="Zhang X."/>
            <person name="Sun H."/>
            <person name="Wang H."/>
        </authorList>
    </citation>
    <scope>NUCLEOTIDE SEQUENCE [LARGE SCALE GENOMIC DNA]</scope>
    <source>
        <strain evidence="1">TB1705</strain>
        <tissue evidence="1">Leaf</tissue>
    </source>
</reference>
<dbReference type="AlphaFoldDB" id="A0A7J7NHX8"/>
<gene>
    <name evidence="1" type="ORF">GIB67_005370</name>
</gene>
<accession>A0A7J7NHX8</accession>